<protein>
    <submittedName>
        <fullName evidence="1">Uncharacterized protein</fullName>
    </submittedName>
</protein>
<gene>
    <name evidence="1" type="ORF">E6Q11_01325</name>
</gene>
<dbReference type="Proteomes" id="UP000321026">
    <property type="component" value="Unassembled WGS sequence"/>
</dbReference>
<proteinExistence type="predicted"/>
<name>A0A5C7JA79_9BACT</name>
<evidence type="ECO:0000313" key="1">
    <source>
        <dbReference type="EMBL" id="TXG78323.1"/>
    </source>
</evidence>
<dbReference type="AlphaFoldDB" id="A0A5C7JA79"/>
<reference evidence="1 2" key="1">
    <citation type="submission" date="2018-09" db="EMBL/GenBank/DDBJ databases">
        <title>Metagenome Assembled Genomes from an Advanced Water Purification Facility.</title>
        <authorList>
            <person name="Stamps B.W."/>
            <person name="Spear J.R."/>
        </authorList>
    </citation>
    <scope>NUCLEOTIDE SEQUENCE [LARGE SCALE GENOMIC DNA]</scope>
    <source>
        <strain evidence="1">Bin_63_2</strain>
    </source>
</reference>
<sequence length="231" mass="25379">MAKGFGVETPTESQPVRNEIAAPSQPIRITFAEPRNEIAAPSQDLATELTYSGVEMANALGWSESTVRNRFKTVLLLVEKGVLTREELSQDGRYTERSRHLLESLGKTLATDRLGGPRWVTEQAQTLKTFAAMNQAVPVEIVEDEPGYAGAIELYQQRTQAIALSTDEVLESTLTLVSEIHSQQGTFRRQRQSALIQQARQHAAEDFAVYEATYAQTANELAIASGNVSVA</sequence>
<comment type="caution">
    <text evidence="1">The sequence shown here is derived from an EMBL/GenBank/DDBJ whole genome shotgun (WGS) entry which is preliminary data.</text>
</comment>
<dbReference type="EMBL" id="SSDS01000020">
    <property type="protein sequence ID" value="TXG78323.1"/>
    <property type="molecule type" value="Genomic_DNA"/>
</dbReference>
<organism evidence="1 2">
    <name type="scientific">Candidatus Dojkabacteria bacterium</name>
    <dbReference type="NCBI Taxonomy" id="2099670"/>
    <lineage>
        <taxon>Bacteria</taxon>
        <taxon>Candidatus Dojkabacteria</taxon>
    </lineage>
</organism>
<evidence type="ECO:0000313" key="2">
    <source>
        <dbReference type="Proteomes" id="UP000321026"/>
    </source>
</evidence>
<accession>A0A5C7JA79</accession>